<dbReference type="NCBIfam" id="TIGR00654">
    <property type="entry name" value="PhzF_family"/>
    <property type="match status" value="1"/>
</dbReference>
<dbReference type="RefSeq" id="WP_013605837.1">
    <property type="nucleotide sequence ID" value="NC_015152.1"/>
</dbReference>
<dbReference type="PANTHER" id="PTHR13774">
    <property type="entry name" value="PHENAZINE BIOSYNTHESIS PROTEIN"/>
    <property type="match status" value="1"/>
</dbReference>
<dbReference type="OrthoDB" id="9788221at2"/>
<gene>
    <name evidence="3" type="ordered locus">SpiBuddy_0142</name>
</gene>
<dbReference type="InterPro" id="IPR003719">
    <property type="entry name" value="Phenazine_PhzF-like"/>
</dbReference>
<comment type="similarity">
    <text evidence="1">Belongs to the PhzF family.</text>
</comment>
<evidence type="ECO:0000256" key="2">
    <source>
        <dbReference type="PIRSR" id="PIRSR016184-1"/>
    </source>
</evidence>
<dbReference type="Pfam" id="PF02567">
    <property type="entry name" value="PhzC-PhzF"/>
    <property type="match status" value="1"/>
</dbReference>
<dbReference type="HOGENOM" id="CLU_048756_0_1_12"/>
<evidence type="ECO:0000313" key="3">
    <source>
        <dbReference type="EMBL" id="ADY11984.1"/>
    </source>
</evidence>
<evidence type="ECO:0000256" key="1">
    <source>
        <dbReference type="ARBA" id="ARBA00008270"/>
    </source>
</evidence>
<dbReference type="PANTHER" id="PTHR13774:SF32">
    <property type="entry name" value="ANTISENSE-ENHANCING SEQUENCE 1"/>
    <property type="match status" value="1"/>
</dbReference>
<dbReference type="eggNOG" id="COG0384">
    <property type="taxonomic scope" value="Bacteria"/>
</dbReference>
<protein>
    <submittedName>
        <fullName evidence="3">Phenazine biosynthesis protein PhzF family</fullName>
    </submittedName>
</protein>
<dbReference type="KEGG" id="sbu:SpiBuddy_0142"/>
<organism evidence="3 4">
    <name type="scientific">Sphaerochaeta globosa (strain ATCC BAA-1886 / DSM 22777 / Buddy)</name>
    <name type="common">Spirochaeta sp. (strain Buddy)</name>
    <dbReference type="NCBI Taxonomy" id="158189"/>
    <lineage>
        <taxon>Bacteria</taxon>
        <taxon>Pseudomonadati</taxon>
        <taxon>Spirochaetota</taxon>
        <taxon>Spirochaetia</taxon>
        <taxon>Spirochaetales</taxon>
        <taxon>Sphaerochaetaceae</taxon>
        <taxon>Sphaerochaeta</taxon>
    </lineage>
</organism>
<accession>F0RXD4</accession>
<name>F0RXD4_SPHGB</name>
<keyword evidence="4" id="KW-1185">Reference proteome</keyword>
<dbReference type="EMBL" id="CP002541">
    <property type="protein sequence ID" value="ADY11984.1"/>
    <property type="molecule type" value="Genomic_DNA"/>
</dbReference>
<reference evidence="4" key="1">
    <citation type="submission" date="2011-02" db="EMBL/GenBank/DDBJ databases">
        <title>Complete sequence of Spirochaeta sp. Buddy.</title>
        <authorList>
            <person name="Lucas S."/>
            <person name="Copeland A."/>
            <person name="Lapidus A."/>
            <person name="Cheng J.-F."/>
            <person name="Goodwin L."/>
            <person name="Pitluck S."/>
            <person name="Zeytun A."/>
            <person name="Detter J.C."/>
            <person name="Han C."/>
            <person name="Tapia R."/>
            <person name="Land M."/>
            <person name="Hauser L."/>
            <person name="Kyrpides N."/>
            <person name="Ivanova N."/>
            <person name="Mikhailova N."/>
            <person name="Pagani I."/>
            <person name="Ritalahti K.M."/>
            <person name="Loeffler F.E."/>
            <person name="Woyke T."/>
        </authorList>
    </citation>
    <scope>NUCLEOTIDE SEQUENCE [LARGE SCALE GENOMIC DNA]</scope>
    <source>
        <strain evidence="4">ATCC BAA-1886 / DSM 22777 / Buddy</strain>
    </source>
</reference>
<dbReference type="AlphaFoldDB" id="F0RXD4"/>
<feature type="active site" evidence="2">
    <location>
        <position position="54"/>
    </location>
</feature>
<dbReference type="STRING" id="158189.SpiBuddy_0142"/>
<dbReference type="GO" id="GO:0005737">
    <property type="term" value="C:cytoplasm"/>
    <property type="evidence" value="ECO:0007669"/>
    <property type="project" value="TreeGrafter"/>
</dbReference>
<sequence length="292" mass="32473">MDRKPRGRFHTQYYHVDVFSKGKLTGNGLTVLICNRFPTNETMLQITREMKQYETIFLRKLQDCEYRARIFTKDEELDFAGHPILGAAAVVQLVHGLKEQAEVIFHLNCKDVSVTSVAIEYGQEYVCSMNQGPAQTIGCIAASDYAKLIRPLGLSMDDLAKAYPLEVVTTGLSYLIVPIRNGIENTGIIAKDYESLVLSYGAKFVYVFDIDAMEGRTWDFSGLEDVATGSAAGPVGAYLCEHGICQEGEEMILHQGRFLERPSELRVLKEKETGNIFVSGNVSIIAKGTFYG</sequence>
<dbReference type="Proteomes" id="UP000008466">
    <property type="component" value="Chromosome"/>
</dbReference>
<dbReference type="GO" id="GO:0016853">
    <property type="term" value="F:isomerase activity"/>
    <property type="evidence" value="ECO:0007669"/>
    <property type="project" value="TreeGrafter"/>
</dbReference>
<evidence type="ECO:0000313" key="4">
    <source>
        <dbReference type="Proteomes" id="UP000008466"/>
    </source>
</evidence>
<dbReference type="SUPFAM" id="SSF54506">
    <property type="entry name" value="Diaminopimelate epimerase-like"/>
    <property type="match status" value="1"/>
</dbReference>
<dbReference type="PIRSF" id="PIRSF016184">
    <property type="entry name" value="PhzC_PhzF"/>
    <property type="match status" value="1"/>
</dbReference>
<dbReference type="Gene3D" id="3.10.310.10">
    <property type="entry name" value="Diaminopimelate Epimerase, Chain A, domain 1"/>
    <property type="match status" value="2"/>
</dbReference>
<proteinExistence type="inferred from homology"/>